<sequence>MVQSVIELEPLGTVPDRFPNELVRLILEISARSDGKTALNIFLAVSGHDRKWIEPIVYAHIVIHSHRNAALFLKVMPAKPRGFFATHVKSIAIGDSVTLQQSRAILAGCSQSVVDFAVWGNTRNPTIFLPFIRSRTLRRLSLKAQHASELSFPPTLLASLTHLMVLDGPYSWFQMREAVRWTKWRETNNLEYRRATVLFRSLTHFGVCSKNWGSMQAILKVAVNLRYFLVIVPPNVKTNMIAHRIEEIGDRRVVLLQYSQTVDNWDASARGEESVWERAEKLVTEGYFTEYGRKWKH</sequence>
<protein>
    <submittedName>
        <fullName evidence="1">Uncharacterized protein</fullName>
    </submittedName>
</protein>
<dbReference type="Proteomes" id="UP000717328">
    <property type="component" value="Unassembled WGS sequence"/>
</dbReference>
<name>A0A9P7K5T9_9AGAR</name>
<evidence type="ECO:0000313" key="1">
    <source>
        <dbReference type="EMBL" id="KAG5636151.1"/>
    </source>
</evidence>
<gene>
    <name evidence="1" type="ORF">H0H81_008982</name>
</gene>
<proteinExistence type="predicted"/>
<dbReference type="AlphaFoldDB" id="A0A9P7K5T9"/>
<comment type="caution">
    <text evidence="1">The sequence shown here is derived from an EMBL/GenBank/DDBJ whole genome shotgun (WGS) entry which is preliminary data.</text>
</comment>
<dbReference type="EMBL" id="JABCKI010005969">
    <property type="protein sequence ID" value="KAG5636151.1"/>
    <property type="molecule type" value="Genomic_DNA"/>
</dbReference>
<keyword evidence="2" id="KW-1185">Reference proteome</keyword>
<evidence type="ECO:0000313" key="2">
    <source>
        <dbReference type="Proteomes" id="UP000717328"/>
    </source>
</evidence>
<organism evidence="1 2">
    <name type="scientific">Sphagnurus paluster</name>
    <dbReference type="NCBI Taxonomy" id="117069"/>
    <lineage>
        <taxon>Eukaryota</taxon>
        <taxon>Fungi</taxon>
        <taxon>Dikarya</taxon>
        <taxon>Basidiomycota</taxon>
        <taxon>Agaricomycotina</taxon>
        <taxon>Agaricomycetes</taxon>
        <taxon>Agaricomycetidae</taxon>
        <taxon>Agaricales</taxon>
        <taxon>Tricholomatineae</taxon>
        <taxon>Lyophyllaceae</taxon>
        <taxon>Sphagnurus</taxon>
    </lineage>
</organism>
<reference evidence="1" key="1">
    <citation type="submission" date="2021-02" db="EMBL/GenBank/DDBJ databases">
        <authorList>
            <person name="Nieuwenhuis M."/>
            <person name="Van De Peppel L.J.J."/>
        </authorList>
    </citation>
    <scope>NUCLEOTIDE SEQUENCE</scope>
    <source>
        <strain evidence="1">D49</strain>
    </source>
</reference>
<accession>A0A9P7K5T9</accession>
<reference evidence="1" key="2">
    <citation type="submission" date="2021-10" db="EMBL/GenBank/DDBJ databases">
        <title>Phylogenomics reveals ancestral predisposition of the termite-cultivated fungus Termitomyces towards a domesticated lifestyle.</title>
        <authorList>
            <person name="Auxier B."/>
            <person name="Grum-Grzhimaylo A."/>
            <person name="Cardenas M.E."/>
            <person name="Lodge J.D."/>
            <person name="Laessoe T."/>
            <person name="Pedersen O."/>
            <person name="Smith M.E."/>
            <person name="Kuyper T.W."/>
            <person name="Franco-Molano E.A."/>
            <person name="Baroni T.J."/>
            <person name="Aanen D.K."/>
        </authorList>
    </citation>
    <scope>NUCLEOTIDE SEQUENCE</scope>
    <source>
        <strain evidence="1">D49</strain>
    </source>
</reference>
<dbReference type="OrthoDB" id="3145912at2759"/>